<keyword evidence="1" id="KW-0436">Ligase</keyword>
<comment type="caution">
    <text evidence="1">The sequence shown here is derived from an EMBL/GenBank/DDBJ whole genome shotgun (WGS) entry which is preliminary data.</text>
</comment>
<dbReference type="GO" id="GO:0016874">
    <property type="term" value="F:ligase activity"/>
    <property type="evidence" value="ECO:0007669"/>
    <property type="project" value="UniProtKB-KW"/>
</dbReference>
<dbReference type="RefSeq" id="WP_209646576.1">
    <property type="nucleotide sequence ID" value="NZ_JAGINW010000001.1"/>
</dbReference>
<sequence>MTRLAVAVWPPPEIVATLEGLPRQPGVNWSKPEQWMVKLRPLGHVDLRLVGPLTTALADELADAEPAGCTLGPETRILGGQWLGVPVSGLDDLAAAVFDATVALVPVTHPQPFQADIVVARGHVPKEIAGEPITGSWQAESVALIADRSSPGRPHFENLAEFPL</sequence>
<accession>A0ABS4TZP6</accession>
<protein>
    <submittedName>
        <fullName evidence="1">2'-5' RNA ligase</fullName>
    </submittedName>
</protein>
<keyword evidence="2" id="KW-1185">Reference proteome</keyword>
<dbReference type="Proteomes" id="UP001519332">
    <property type="component" value="Unassembled WGS sequence"/>
</dbReference>
<dbReference type="EMBL" id="JAGINW010000001">
    <property type="protein sequence ID" value="MBP2329881.1"/>
    <property type="molecule type" value="Genomic_DNA"/>
</dbReference>
<name>A0ABS4TZP6_9PSEU</name>
<evidence type="ECO:0000313" key="1">
    <source>
        <dbReference type="EMBL" id="MBP2329881.1"/>
    </source>
</evidence>
<dbReference type="SUPFAM" id="SSF55144">
    <property type="entry name" value="LigT-like"/>
    <property type="match status" value="1"/>
</dbReference>
<evidence type="ECO:0000313" key="2">
    <source>
        <dbReference type="Proteomes" id="UP001519332"/>
    </source>
</evidence>
<reference evidence="1 2" key="1">
    <citation type="submission" date="2021-03" db="EMBL/GenBank/DDBJ databases">
        <title>Sequencing the genomes of 1000 actinobacteria strains.</title>
        <authorList>
            <person name="Klenk H.-P."/>
        </authorList>
    </citation>
    <scope>NUCLEOTIDE SEQUENCE [LARGE SCALE GENOMIC DNA]</scope>
    <source>
        <strain evidence="1 2">DSM 46670</strain>
    </source>
</reference>
<proteinExistence type="predicted"/>
<gene>
    <name evidence="1" type="ORF">JOF56_010266</name>
</gene>
<dbReference type="Gene3D" id="3.90.1140.10">
    <property type="entry name" value="Cyclic phosphodiesterase"/>
    <property type="match status" value="1"/>
</dbReference>
<organism evidence="1 2">
    <name type="scientific">Kibdelosporangium banguiense</name>
    <dbReference type="NCBI Taxonomy" id="1365924"/>
    <lineage>
        <taxon>Bacteria</taxon>
        <taxon>Bacillati</taxon>
        <taxon>Actinomycetota</taxon>
        <taxon>Actinomycetes</taxon>
        <taxon>Pseudonocardiales</taxon>
        <taxon>Pseudonocardiaceae</taxon>
        <taxon>Kibdelosporangium</taxon>
    </lineage>
</organism>
<dbReference type="InterPro" id="IPR009097">
    <property type="entry name" value="Cyclic_Pdiesterase"/>
</dbReference>